<dbReference type="RefSeq" id="WP_189974219.1">
    <property type="nucleotide sequence ID" value="NZ_BMUL01000001.1"/>
</dbReference>
<reference evidence="2" key="1">
    <citation type="journal article" date="2014" name="Int. J. Syst. Evol. Microbiol.">
        <title>Complete genome sequence of Corynebacterium casei LMG S-19264T (=DSM 44701T), isolated from a smear-ripened cheese.</title>
        <authorList>
            <consortium name="US DOE Joint Genome Institute (JGI-PGF)"/>
            <person name="Walter F."/>
            <person name="Albersmeier A."/>
            <person name="Kalinowski J."/>
            <person name="Ruckert C."/>
        </authorList>
    </citation>
    <scope>NUCLEOTIDE SEQUENCE</scope>
    <source>
        <strain evidence="2">JCM 4518</strain>
    </source>
</reference>
<organism evidence="2 3">
    <name type="scientific">Streptomyces termitum</name>
    <dbReference type="NCBI Taxonomy" id="67368"/>
    <lineage>
        <taxon>Bacteria</taxon>
        <taxon>Bacillati</taxon>
        <taxon>Actinomycetota</taxon>
        <taxon>Actinomycetes</taxon>
        <taxon>Kitasatosporales</taxon>
        <taxon>Streptomycetaceae</taxon>
        <taxon>Streptomyces</taxon>
    </lineage>
</organism>
<comment type="caution">
    <text evidence="2">The sequence shown here is derived from an EMBL/GenBank/DDBJ whole genome shotgun (WGS) entry which is preliminary data.</text>
</comment>
<reference evidence="2" key="2">
    <citation type="submission" date="2020-09" db="EMBL/GenBank/DDBJ databases">
        <authorList>
            <person name="Sun Q."/>
            <person name="Ohkuma M."/>
        </authorList>
    </citation>
    <scope>NUCLEOTIDE SEQUENCE</scope>
    <source>
        <strain evidence="2">JCM 4518</strain>
    </source>
</reference>
<keyword evidence="1" id="KW-0732">Signal</keyword>
<feature type="chain" id="PRO_5038385798" description="Lipoprotein" evidence="1">
    <location>
        <begin position="33"/>
        <end position="177"/>
    </location>
</feature>
<dbReference type="Proteomes" id="UP000644020">
    <property type="component" value="Unassembled WGS sequence"/>
</dbReference>
<dbReference type="InterPro" id="IPR006311">
    <property type="entry name" value="TAT_signal"/>
</dbReference>
<dbReference type="PROSITE" id="PS51318">
    <property type="entry name" value="TAT"/>
    <property type="match status" value="1"/>
</dbReference>
<proteinExistence type="predicted"/>
<evidence type="ECO:0000313" key="2">
    <source>
        <dbReference type="EMBL" id="GHA63291.1"/>
    </source>
</evidence>
<sequence>MHSPRTTLLTAAAAGAAALLLTGCATPPAGLAGVTVAEDGTPLGILLMCHDHLDGATLSPADAPADASPATGVWWHDGPVTGFTSWPLIRTSGVPEAERWTPKTETTRLEKGRSYRLAGWTEDGSWSAVPVRFTPEDLARLKPGEVRHTLGGETRVSLLDDFRDRACDEATGAKQEH</sequence>
<accession>A0A918SPK4</accession>
<gene>
    <name evidence="2" type="ORF">GCM10010305_00740</name>
</gene>
<protein>
    <recommendedName>
        <fullName evidence="4">Lipoprotein</fullName>
    </recommendedName>
</protein>
<evidence type="ECO:0008006" key="4">
    <source>
        <dbReference type="Google" id="ProtNLM"/>
    </source>
</evidence>
<feature type="signal peptide" evidence="1">
    <location>
        <begin position="1"/>
        <end position="32"/>
    </location>
</feature>
<dbReference type="PROSITE" id="PS51257">
    <property type="entry name" value="PROKAR_LIPOPROTEIN"/>
    <property type="match status" value="1"/>
</dbReference>
<keyword evidence="3" id="KW-1185">Reference proteome</keyword>
<evidence type="ECO:0000313" key="3">
    <source>
        <dbReference type="Proteomes" id="UP000644020"/>
    </source>
</evidence>
<dbReference type="AlphaFoldDB" id="A0A918SPK4"/>
<name>A0A918SPK4_9ACTN</name>
<dbReference type="EMBL" id="BMUL01000001">
    <property type="protein sequence ID" value="GHA63291.1"/>
    <property type="molecule type" value="Genomic_DNA"/>
</dbReference>
<evidence type="ECO:0000256" key="1">
    <source>
        <dbReference type="SAM" id="SignalP"/>
    </source>
</evidence>